<dbReference type="Proteomes" id="UP001596220">
    <property type="component" value="Unassembled WGS sequence"/>
</dbReference>
<dbReference type="InterPro" id="IPR038332">
    <property type="entry name" value="PPE_sf"/>
</dbReference>
<evidence type="ECO:0000313" key="4">
    <source>
        <dbReference type="EMBL" id="MFC6088519.1"/>
    </source>
</evidence>
<organism evidence="4 5">
    <name type="scientific">Saccharothrix lopnurensis</name>
    <dbReference type="NCBI Taxonomy" id="1670621"/>
    <lineage>
        <taxon>Bacteria</taxon>
        <taxon>Bacillati</taxon>
        <taxon>Actinomycetota</taxon>
        <taxon>Actinomycetes</taxon>
        <taxon>Pseudonocardiales</taxon>
        <taxon>Pseudonocardiaceae</taxon>
        <taxon>Saccharothrix</taxon>
    </lineage>
</organism>
<feature type="compositionally biased region" description="Pro residues" evidence="2">
    <location>
        <begin position="230"/>
        <end position="240"/>
    </location>
</feature>
<feature type="domain" description="PPE" evidence="3">
    <location>
        <begin position="55"/>
        <end position="145"/>
    </location>
</feature>
<comment type="similarity">
    <text evidence="1">Belongs to the mycobacterial PPE family.</text>
</comment>
<feature type="compositionally biased region" description="Basic and acidic residues" evidence="2">
    <location>
        <begin position="17"/>
        <end position="26"/>
    </location>
</feature>
<reference evidence="5" key="1">
    <citation type="journal article" date="2019" name="Int. J. Syst. Evol. Microbiol.">
        <title>The Global Catalogue of Microorganisms (GCM) 10K type strain sequencing project: providing services to taxonomists for standard genome sequencing and annotation.</title>
        <authorList>
            <consortium name="The Broad Institute Genomics Platform"/>
            <consortium name="The Broad Institute Genome Sequencing Center for Infectious Disease"/>
            <person name="Wu L."/>
            <person name="Ma J."/>
        </authorList>
    </citation>
    <scope>NUCLEOTIDE SEQUENCE [LARGE SCALE GENOMIC DNA]</scope>
    <source>
        <strain evidence="5">CGMCC 4.7246</strain>
    </source>
</reference>
<feature type="compositionally biased region" description="Pro residues" evidence="2">
    <location>
        <begin position="247"/>
        <end position="271"/>
    </location>
</feature>
<proteinExistence type="inferred from homology"/>
<dbReference type="RefSeq" id="WP_380633105.1">
    <property type="nucleotide sequence ID" value="NZ_JBHSQO010000003.1"/>
</dbReference>
<accession>A0ABW1NYR0</accession>
<evidence type="ECO:0000256" key="2">
    <source>
        <dbReference type="SAM" id="MobiDB-lite"/>
    </source>
</evidence>
<feature type="region of interest" description="Disordered" evidence="2">
    <location>
        <begin position="351"/>
        <end position="381"/>
    </location>
</feature>
<gene>
    <name evidence="4" type="ORF">ACFP3R_04490</name>
</gene>
<evidence type="ECO:0000313" key="5">
    <source>
        <dbReference type="Proteomes" id="UP001596220"/>
    </source>
</evidence>
<feature type="region of interest" description="Disordered" evidence="2">
    <location>
        <begin position="1"/>
        <end position="26"/>
    </location>
</feature>
<keyword evidence="5" id="KW-1185">Reference proteome</keyword>
<feature type="compositionally biased region" description="Gly residues" evidence="2">
    <location>
        <begin position="351"/>
        <end position="362"/>
    </location>
</feature>
<name>A0ABW1NYR0_9PSEU</name>
<feature type="region of interest" description="Disordered" evidence="2">
    <location>
        <begin position="215"/>
        <end position="288"/>
    </location>
</feature>
<evidence type="ECO:0000259" key="3">
    <source>
        <dbReference type="Pfam" id="PF00823"/>
    </source>
</evidence>
<dbReference type="Gene3D" id="1.20.1260.20">
    <property type="entry name" value="PPE superfamily"/>
    <property type="match status" value="1"/>
</dbReference>
<sequence>MNEREQARRARRQARRVRQENQRKDQVERNRELRNFGRINWEAYPHRRLWDMVMSSDAAVMSQRTWAWQRLAADVDQTTARVQGLVQRLAMSWRGPSAGVAAASVTRLTRWAADASERTYQVGTGLERYTEAVDEARRRMPVPVHPTAERWFEDGRDVSTLDGPEGAYMLDQLLDDHMPSKKEQQRARAEAVRVMTEFEDASRAVHTSLPEVFQQAPEGASTVRPDHRLPTPPNHPPIPPNHEVRPPDPPQVPVPPVVPTPPPVVEPLPPARPDDTTGVAGVGQPGAPALGAPGAAGGYGSFGPTGGGAAGGGGRGGGGPGGAAGFGPVGSGTTSGVLGAVPGGAAARGGFGPVTGAGGPQGFGMHPPMAPANRAEDSEHRNRYDLGLDLLDDLPPAYPPVLGE</sequence>
<dbReference type="SUPFAM" id="SSF140459">
    <property type="entry name" value="PE/PPE dimer-like"/>
    <property type="match status" value="1"/>
</dbReference>
<dbReference type="Pfam" id="PF00823">
    <property type="entry name" value="PPE"/>
    <property type="match status" value="1"/>
</dbReference>
<dbReference type="InterPro" id="IPR000030">
    <property type="entry name" value="PPE_dom"/>
</dbReference>
<dbReference type="EMBL" id="JBHSQO010000003">
    <property type="protein sequence ID" value="MFC6088519.1"/>
    <property type="molecule type" value="Genomic_DNA"/>
</dbReference>
<comment type="caution">
    <text evidence="4">The sequence shown here is derived from an EMBL/GenBank/DDBJ whole genome shotgun (WGS) entry which is preliminary data.</text>
</comment>
<evidence type="ECO:0000256" key="1">
    <source>
        <dbReference type="ARBA" id="ARBA00010652"/>
    </source>
</evidence>
<protein>
    <submittedName>
        <fullName evidence="4">PPE domain-containing protein</fullName>
    </submittedName>
</protein>